<evidence type="ECO:0000259" key="2">
    <source>
        <dbReference type="Pfam" id="PF13391"/>
    </source>
</evidence>
<dbReference type="InterPro" id="IPR003615">
    <property type="entry name" value="HNH_nuc"/>
</dbReference>
<dbReference type="HOGENOM" id="CLU_685174_0_0_1"/>
<protein>
    <recommendedName>
        <fullName evidence="2">HNH nuclease domain-containing protein</fullName>
    </recommendedName>
</protein>
<reference evidence="3 4" key="1">
    <citation type="journal article" date="2012" name="Appl. Environ. Microbiol.">
        <title>Short-read sequencing for genomic analysis of the brown rot fungus Fibroporia radiculosa.</title>
        <authorList>
            <person name="Tang J.D."/>
            <person name="Perkins A.D."/>
            <person name="Sonstegard T.S."/>
            <person name="Schroeder S.G."/>
            <person name="Burgess S.C."/>
            <person name="Diehl S.V."/>
        </authorList>
    </citation>
    <scope>NUCLEOTIDE SEQUENCE [LARGE SCALE GENOMIC DNA]</scope>
    <source>
        <strain evidence="3 4">TFFH 294</strain>
    </source>
</reference>
<evidence type="ECO:0000313" key="4">
    <source>
        <dbReference type="Proteomes" id="UP000006352"/>
    </source>
</evidence>
<dbReference type="OrthoDB" id="3244235at2759"/>
<evidence type="ECO:0000313" key="3">
    <source>
        <dbReference type="EMBL" id="CCL98232.1"/>
    </source>
</evidence>
<gene>
    <name evidence="3" type="ORF">FIBRA_00226</name>
</gene>
<keyword evidence="4" id="KW-1185">Reference proteome</keyword>
<accession>J7RGN5</accession>
<dbReference type="AlphaFoldDB" id="J7RGN5"/>
<proteinExistence type="predicted"/>
<dbReference type="Proteomes" id="UP000006352">
    <property type="component" value="Unassembled WGS sequence"/>
</dbReference>
<dbReference type="InParanoid" id="J7RGN5"/>
<feature type="region of interest" description="Disordered" evidence="1">
    <location>
        <begin position="345"/>
        <end position="364"/>
    </location>
</feature>
<dbReference type="RefSeq" id="XP_012177515.1">
    <property type="nucleotide sequence ID" value="XM_012322125.1"/>
</dbReference>
<evidence type="ECO:0000256" key="1">
    <source>
        <dbReference type="SAM" id="MobiDB-lite"/>
    </source>
</evidence>
<organism evidence="3 4">
    <name type="scientific">Fibroporia radiculosa</name>
    <dbReference type="NCBI Taxonomy" id="599839"/>
    <lineage>
        <taxon>Eukaryota</taxon>
        <taxon>Fungi</taxon>
        <taxon>Dikarya</taxon>
        <taxon>Basidiomycota</taxon>
        <taxon>Agaricomycotina</taxon>
        <taxon>Agaricomycetes</taxon>
        <taxon>Polyporales</taxon>
        <taxon>Fibroporiaceae</taxon>
        <taxon>Fibroporia</taxon>
    </lineage>
</organism>
<dbReference type="EMBL" id="HE796872">
    <property type="protein sequence ID" value="CCL98232.1"/>
    <property type="molecule type" value="Genomic_DNA"/>
</dbReference>
<dbReference type="GeneID" id="24093143"/>
<feature type="domain" description="HNH nuclease" evidence="2">
    <location>
        <begin position="188"/>
        <end position="282"/>
    </location>
</feature>
<dbReference type="Pfam" id="PF13391">
    <property type="entry name" value="HNH_2"/>
    <property type="match status" value="1"/>
</dbReference>
<name>J7RGN5_9APHY</name>
<sequence length="402" mass="45717">MDSFSSSLNTSDCLTFNNLTPDDLGPEAFTVKARKPEREIKIYVSVERGPILTFQAYKLTMGDFNAIFQDRIVYRLDSQDLPWSLCIYDPKTNTASHPFDLLALRILLSLPLNHQVSGFDRLISDEFRDVVAHIKDPVKLSKAVGEFARLSGASQVHAEQIQTSTHDTRDAPSYDSFKNRLVERDRACVICDAAGTDEPFMYSVDYSLLEGAHIIPLQALTLWKAQRLSEFTQDPYTHPDNLRNKQRSMNKHMDDMRMNSLENGVLLCLKHHKLFDRSAFVVRPKTHAIVALHPRCADIDGKVVTKPWAYDKPNIFAPPSDEILVRHFRWVVYAAMKAAAAEDTRPFWDDDDDDDAEFEDESELTSLASNEELADIRKDQILSYLESMPHPGGTDVQVDDYC</sequence>
<feature type="compositionally biased region" description="Acidic residues" evidence="1">
    <location>
        <begin position="349"/>
        <end position="363"/>
    </location>
</feature>